<sequence length="196" mass="20856">MAIDTLQTRLGTFTILGPFNWSQSGQAADFGTSLASGSAWDDAKEVPANDANMATYLGGGVSKSGGVTAHDGAKPGPKGSEDIVNGTIKAVKWGWRAKKSTSSTQVFKGMYGKTTVAATDNTVKTADRTLTTTFQNWWTIEDAGDANAPTKTDWFQIGMEKRTNFSSAALQVGEMWTFILHKEPASQSALAFGANF</sequence>
<gene>
    <name evidence="1" type="ORF">LCGC14_1491670</name>
</gene>
<protein>
    <submittedName>
        <fullName evidence="1">Uncharacterized protein</fullName>
    </submittedName>
</protein>
<dbReference type="AlphaFoldDB" id="A0A0F9J6K1"/>
<dbReference type="EMBL" id="LAZR01010731">
    <property type="protein sequence ID" value="KKM65399.1"/>
    <property type="molecule type" value="Genomic_DNA"/>
</dbReference>
<name>A0A0F9J6K1_9ZZZZ</name>
<proteinExistence type="predicted"/>
<organism evidence="1">
    <name type="scientific">marine sediment metagenome</name>
    <dbReference type="NCBI Taxonomy" id="412755"/>
    <lineage>
        <taxon>unclassified sequences</taxon>
        <taxon>metagenomes</taxon>
        <taxon>ecological metagenomes</taxon>
    </lineage>
</organism>
<reference evidence="1" key="1">
    <citation type="journal article" date="2015" name="Nature">
        <title>Complex archaea that bridge the gap between prokaryotes and eukaryotes.</title>
        <authorList>
            <person name="Spang A."/>
            <person name="Saw J.H."/>
            <person name="Jorgensen S.L."/>
            <person name="Zaremba-Niedzwiedzka K."/>
            <person name="Martijn J."/>
            <person name="Lind A.E."/>
            <person name="van Eijk R."/>
            <person name="Schleper C."/>
            <person name="Guy L."/>
            <person name="Ettema T.J."/>
        </authorList>
    </citation>
    <scope>NUCLEOTIDE SEQUENCE</scope>
</reference>
<evidence type="ECO:0000313" key="1">
    <source>
        <dbReference type="EMBL" id="KKM65399.1"/>
    </source>
</evidence>
<comment type="caution">
    <text evidence="1">The sequence shown here is derived from an EMBL/GenBank/DDBJ whole genome shotgun (WGS) entry which is preliminary data.</text>
</comment>
<accession>A0A0F9J6K1</accession>